<organism evidence="1 2">
    <name type="scientific">Trichosporon asahii var. asahii (strain ATCC 90039 / CBS 2479 / JCM 2466 / KCTC 7840 / NBRC 103889/ NCYC 2677 / UAMH 7654)</name>
    <name type="common">Yeast</name>
    <dbReference type="NCBI Taxonomy" id="1186058"/>
    <lineage>
        <taxon>Eukaryota</taxon>
        <taxon>Fungi</taxon>
        <taxon>Dikarya</taxon>
        <taxon>Basidiomycota</taxon>
        <taxon>Agaricomycotina</taxon>
        <taxon>Tremellomycetes</taxon>
        <taxon>Trichosporonales</taxon>
        <taxon>Trichosporonaceae</taxon>
        <taxon>Trichosporon</taxon>
    </lineage>
</organism>
<dbReference type="OrthoDB" id="341421at2759"/>
<dbReference type="KEGG" id="tasa:A1Q1_07092"/>
<evidence type="ECO:0000313" key="2">
    <source>
        <dbReference type="Proteomes" id="UP000002748"/>
    </source>
</evidence>
<dbReference type="VEuPathDB" id="FungiDB:A1Q1_07092"/>
<evidence type="ECO:0000313" key="1">
    <source>
        <dbReference type="EMBL" id="EJT51680.1"/>
    </source>
</evidence>
<dbReference type="GeneID" id="25990604"/>
<accession>J4UIY2</accession>
<dbReference type="Proteomes" id="UP000002748">
    <property type="component" value="Unassembled WGS sequence"/>
</dbReference>
<comment type="caution">
    <text evidence="1">The sequence shown here is derived from an EMBL/GenBank/DDBJ whole genome shotgun (WGS) entry which is preliminary data.</text>
</comment>
<dbReference type="RefSeq" id="XP_014182816.1">
    <property type="nucleotide sequence ID" value="XM_014327341.1"/>
</dbReference>
<name>J4UIY2_TRIAS</name>
<sequence length="205" mass="23000">MVDAQRSLAVVDSNAKALLDWLSTFKGFYNKLELQDADAAGRGLFAYGKALNSPLNSIPLELFPALASSDSPPQSPSSAVPRLTTTQLLALHLALTHDARGRHRSEWQIFLDSIETDFTPWHPLTWSLSKDDFWQTLESRLSRSVRVKIDAVRRRYDADLAVLKRVLTTVEPFKSQGVIDAIPENALLWAWLNGEYKRDGHSNAQ</sequence>
<proteinExistence type="predicted"/>
<dbReference type="Gene3D" id="3.90.1410.10">
    <property type="entry name" value="set domain protein methyltransferase, domain 1"/>
    <property type="match status" value="1"/>
</dbReference>
<dbReference type="AlphaFoldDB" id="J4UIY2"/>
<dbReference type="EMBL" id="ALBS01000048">
    <property type="protein sequence ID" value="EJT51680.1"/>
    <property type="molecule type" value="Genomic_DNA"/>
</dbReference>
<protein>
    <submittedName>
        <fullName evidence="1">Uncharacterized protein</fullName>
    </submittedName>
</protein>
<gene>
    <name evidence="1" type="ORF">A1Q1_07092</name>
</gene>
<reference evidence="1 2" key="1">
    <citation type="journal article" date="2012" name="Eukaryot. Cell">
        <title>Draft genome sequence of CBS 2479, the standard type strain of Trichosporon asahii.</title>
        <authorList>
            <person name="Yang R.Y."/>
            <person name="Li H.T."/>
            <person name="Zhu H."/>
            <person name="Zhou G.P."/>
            <person name="Wang M."/>
            <person name="Wang L."/>
        </authorList>
    </citation>
    <scope>NUCLEOTIDE SEQUENCE [LARGE SCALE GENOMIC DNA]</scope>
    <source>
        <strain evidence="2">ATCC 90039 / CBS 2479 / JCM 2466 / KCTC 7840 / NCYC 2677 / UAMH 7654</strain>
    </source>
</reference>
<dbReference type="HOGENOM" id="CLU_1338373_0_0_1"/>